<dbReference type="InParanoid" id="A0A0C3PNC9"/>
<sequence>MLMRVRWNSSIKEGYVRLYDMTSACFSFPYHNGGVSCGLRAKDTMDVTSGLVRRLHWLEKLSSGSTETSGAGR</sequence>
<dbReference type="Proteomes" id="UP000054217">
    <property type="component" value="Unassembled WGS sequence"/>
</dbReference>
<evidence type="ECO:0000313" key="1">
    <source>
        <dbReference type="EMBL" id="KIO10336.1"/>
    </source>
</evidence>
<dbReference type="EMBL" id="KN831952">
    <property type="protein sequence ID" value="KIO10336.1"/>
    <property type="molecule type" value="Genomic_DNA"/>
</dbReference>
<keyword evidence="2" id="KW-1185">Reference proteome</keyword>
<name>A0A0C3PNC9_PISTI</name>
<dbReference type="HOGENOM" id="CLU_2705865_0_0_1"/>
<dbReference type="AlphaFoldDB" id="A0A0C3PNC9"/>
<gene>
    <name evidence="1" type="ORF">M404DRAFT_995526</name>
</gene>
<organism evidence="1 2">
    <name type="scientific">Pisolithus tinctorius Marx 270</name>
    <dbReference type="NCBI Taxonomy" id="870435"/>
    <lineage>
        <taxon>Eukaryota</taxon>
        <taxon>Fungi</taxon>
        <taxon>Dikarya</taxon>
        <taxon>Basidiomycota</taxon>
        <taxon>Agaricomycotina</taxon>
        <taxon>Agaricomycetes</taxon>
        <taxon>Agaricomycetidae</taxon>
        <taxon>Boletales</taxon>
        <taxon>Sclerodermatineae</taxon>
        <taxon>Pisolithaceae</taxon>
        <taxon>Pisolithus</taxon>
    </lineage>
</organism>
<accession>A0A0C3PNC9</accession>
<evidence type="ECO:0000313" key="2">
    <source>
        <dbReference type="Proteomes" id="UP000054217"/>
    </source>
</evidence>
<protein>
    <submittedName>
        <fullName evidence="1">Uncharacterized protein</fullName>
    </submittedName>
</protein>
<proteinExistence type="predicted"/>
<reference evidence="2" key="2">
    <citation type="submission" date="2015-01" db="EMBL/GenBank/DDBJ databases">
        <title>Evolutionary Origins and Diversification of the Mycorrhizal Mutualists.</title>
        <authorList>
            <consortium name="DOE Joint Genome Institute"/>
            <consortium name="Mycorrhizal Genomics Consortium"/>
            <person name="Kohler A."/>
            <person name="Kuo A."/>
            <person name="Nagy L.G."/>
            <person name="Floudas D."/>
            <person name="Copeland A."/>
            <person name="Barry K.W."/>
            <person name="Cichocki N."/>
            <person name="Veneault-Fourrey C."/>
            <person name="LaButti K."/>
            <person name="Lindquist E.A."/>
            <person name="Lipzen A."/>
            <person name="Lundell T."/>
            <person name="Morin E."/>
            <person name="Murat C."/>
            <person name="Riley R."/>
            <person name="Ohm R."/>
            <person name="Sun H."/>
            <person name="Tunlid A."/>
            <person name="Henrissat B."/>
            <person name="Grigoriev I.V."/>
            <person name="Hibbett D.S."/>
            <person name="Martin F."/>
        </authorList>
    </citation>
    <scope>NUCLEOTIDE SEQUENCE [LARGE SCALE GENOMIC DNA]</scope>
    <source>
        <strain evidence="2">Marx 270</strain>
    </source>
</reference>
<reference evidence="1 2" key="1">
    <citation type="submission" date="2014-04" db="EMBL/GenBank/DDBJ databases">
        <authorList>
            <consortium name="DOE Joint Genome Institute"/>
            <person name="Kuo A."/>
            <person name="Kohler A."/>
            <person name="Costa M.D."/>
            <person name="Nagy L.G."/>
            <person name="Floudas D."/>
            <person name="Copeland A."/>
            <person name="Barry K.W."/>
            <person name="Cichocki N."/>
            <person name="Veneault-Fourrey C."/>
            <person name="LaButti K."/>
            <person name="Lindquist E.A."/>
            <person name="Lipzen A."/>
            <person name="Lundell T."/>
            <person name="Morin E."/>
            <person name="Murat C."/>
            <person name="Sun H."/>
            <person name="Tunlid A."/>
            <person name="Henrissat B."/>
            <person name="Grigoriev I.V."/>
            <person name="Hibbett D.S."/>
            <person name="Martin F."/>
            <person name="Nordberg H.P."/>
            <person name="Cantor M.N."/>
            <person name="Hua S.X."/>
        </authorList>
    </citation>
    <scope>NUCLEOTIDE SEQUENCE [LARGE SCALE GENOMIC DNA]</scope>
    <source>
        <strain evidence="1 2">Marx 270</strain>
    </source>
</reference>